<dbReference type="GO" id="GO:0030313">
    <property type="term" value="C:cell envelope"/>
    <property type="evidence" value="ECO:0007669"/>
    <property type="project" value="UniProtKB-SubCell"/>
</dbReference>
<comment type="subcellular location">
    <subcellularLocation>
        <location evidence="1">Cell envelope</location>
    </subcellularLocation>
</comment>
<feature type="domain" description="Periplasmic binding protein" evidence="5">
    <location>
        <begin position="46"/>
        <end position="288"/>
    </location>
</feature>
<keyword evidence="3 4" id="KW-0732">Signal</keyword>
<dbReference type="eggNOG" id="COG1879">
    <property type="taxonomic scope" value="Bacteria"/>
</dbReference>
<dbReference type="PANTHER" id="PTHR46847">
    <property type="entry name" value="D-ALLOSE-BINDING PERIPLASMIC PROTEIN-RELATED"/>
    <property type="match status" value="1"/>
</dbReference>
<dbReference type="EMBL" id="ACCL02000015">
    <property type="protein sequence ID" value="EET59783.1"/>
    <property type="molecule type" value="Genomic_DNA"/>
</dbReference>
<protein>
    <submittedName>
        <fullName evidence="6">Sugar-binding domain protein</fullName>
    </submittedName>
</protein>
<evidence type="ECO:0000313" key="7">
    <source>
        <dbReference type="Proteomes" id="UP000005561"/>
    </source>
</evidence>
<keyword evidence="7" id="KW-1185">Reference proteome</keyword>
<gene>
    <name evidence="6" type="ORF">BRYFOR_08157</name>
</gene>
<comment type="caution">
    <text evidence="6">The sequence shown here is derived from an EMBL/GenBank/DDBJ whole genome shotgun (WGS) entry which is preliminary data.</text>
</comment>
<reference evidence="6" key="1">
    <citation type="submission" date="2009-07" db="EMBL/GenBank/DDBJ databases">
        <authorList>
            <person name="Weinstock G."/>
            <person name="Sodergren E."/>
            <person name="Clifton S."/>
            <person name="Fulton L."/>
            <person name="Fulton B."/>
            <person name="Courtney L."/>
            <person name="Fronick C."/>
            <person name="Harrison M."/>
            <person name="Strong C."/>
            <person name="Farmer C."/>
            <person name="Delahaunty K."/>
            <person name="Markovic C."/>
            <person name="Hall O."/>
            <person name="Minx P."/>
            <person name="Tomlinson C."/>
            <person name="Mitreva M."/>
            <person name="Nelson J."/>
            <person name="Hou S."/>
            <person name="Wollam A."/>
            <person name="Pepin K.H."/>
            <person name="Johnson M."/>
            <person name="Bhonagiri V."/>
            <person name="Nash W.E."/>
            <person name="Warren W."/>
            <person name="Chinwalla A."/>
            <person name="Mardis E.R."/>
            <person name="Wilson R.K."/>
        </authorList>
    </citation>
    <scope>NUCLEOTIDE SEQUENCE [LARGE SCALE GENOMIC DNA]</scope>
    <source>
        <strain evidence="6">DSM 14469</strain>
    </source>
</reference>
<feature type="signal peptide" evidence="4">
    <location>
        <begin position="1"/>
        <end position="21"/>
    </location>
</feature>
<dbReference type="GO" id="GO:0030246">
    <property type="term" value="F:carbohydrate binding"/>
    <property type="evidence" value="ECO:0007669"/>
    <property type="project" value="UniProtKB-ARBA"/>
</dbReference>
<evidence type="ECO:0000256" key="2">
    <source>
        <dbReference type="ARBA" id="ARBA00007639"/>
    </source>
</evidence>
<name>C6LHP3_9FIRM</name>
<dbReference type="InterPro" id="IPR028082">
    <property type="entry name" value="Peripla_BP_I"/>
</dbReference>
<dbReference type="CDD" id="cd06309">
    <property type="entry name" value="PBP1_galactofuranose_YtfQ-like"/>
    <property type="match status" value="1"/>
</dbReference>
<dbReference type="OrthoDB" id="9814427at2"/>
<dbReference type="InterPro" id="IPR025997">
    <property type="entry name" value="SBP_2_dom"/>
</dbReference>
<dbReference type="Pfam" id="PF13407">
    <property type="entry name" value="Peripla_BP_4"/>
    <property type="match status" value="1"/>
</dbReference>
<evidence type="ECO:0000259" key="5">
    <source>
        <dbReference type="Pfam" id="PF13407"/>
    </source>
</evidence>
<dbReference type="PANTHER" id="PTHR46847:SF3">
    <property type="entry name" value="GALACTOFURANOSE-BINDING PROTEIN YTFQ"/>
    <property type="match status" value="1"/>
</dbReference>
<dbReference type="SUPFAM" id="SSF53822">
    <property type="entry name" value="Periplasmic binding protein-like I"/>
    <property type="match status" value="1"/>
</dbReference>
<dbReference type="RefSeq" id="WP_006862941.1">
    <property type="nucleotide sequence ID" value="NZ_ACCL02000015.1"/>
</dbReference>
<dbReference type="Proteomes" id="UP000005561">
    <property type="component" value="Unassembled WGS sequence"/>
</dbReference>
<feature type="chain" id="PRO_5038519395" evidence="4">
    <location>
        <begin position="22"/>
        <end position="339"/>
    </location>
</feature>
<sequence length="339" mass="37610">MRMRRVIAAGAALLLCGGCAATDEQEREVYTGMQEMSEVDENLIVVGFSQVGSESDWRNAHTQSVKEALTEENGFYLIFEDAQQKQENQIKAVRSFILQEVDYIVLAPIVETGWEAVLQEAKDAGIPVILDDRLADVDEELYTCWVGTNAEKEGEDAGLWLADYLEKEGRDEEEINIVTVQGTAGATAQIGRTDGFQKILKQHDNWKMLDRMDGDFTQAKGQEVMETLLAKYDDIDVVVCENDNMAFGAVDAIRAAGRTCGPDGDIIIISFDAVSAAFDAMIAGEINAVFECNPLHGPKLQEIITSLEAGKTVDKIQYMEEAYFDTTMDLESIRKERAY</sequence>
<comment type="similarity">
    <text evidence="2">Belongs to the bacterial solute-binding protein 2 family.</text>
</comment>
<evidence type="ECO:0000313" key="6">
    <source>
        <dbReference type="EMBL" id="EET59783.1"/>
    </source>
</evidence>
<organism evidence="6 7">
    <name type="scientific">Marvinbryantia formatexigens DSM 14469</name>
    <dbReference type="NCBI Taxonomy" id="478749"/>
    <lineage>
        <taxon>Bacteria</taxon>
        <taxon>Bacillati</taxon>
        <taxon>Bacillota</taxon>
        <taxon>Clostridia</taxon>
        <taxon>Lachnospirales</taxon>
        <taxon>Lachnospiraceae</taxon>
        <taxon>Marvinbryantia</taxon>
    </lineage>
</organism>
<proteinExistence type="inferred from homology"/>
<accession>C6LHP3</accession>
<evidence type="ECO:0000256" key="1">
    <source>
        <dbReference type="ARBA" id="ARBA00004196"/>
    </source>
</evidence>
<dbReference type="AlphaFoldDB" id="C6LHP3"/>
<evidence type="ECO:0000256" key="4">
    <source>
        <dbReference type="SAM" id="SignalP"/>
    </source>
</evidence>
<dbReference type="STRING" id="168384.SAMN05660368_02509"/>
<dbReference type="Gene3D" id="3.40.50.2300">
    <property type="match status" value="2"/>
</dbReference>
<evidence type="ECO:0000256" key="3">
    <source>
        <dbReference type="ARBA" id="ARBA00022729"/>
    </source>
</evidence>